<dbReference type="InterPro" id="IPR012093">
    <property type="entry name" value="Pirin"/>
</dbReference>
<dbReference type="CDD" id="cd02910">
    <property type="entry name" value="cupin_Yhhw_N"/>
    <property type="match status" value="1"/>
</dbReference>
<evidence type="ECO:0000256" key="1">
    <source>
        <dbReference type="ARBA" id="ARBA00008416"/>
    </source>
</evidence>
<sequence>MLTPRLAQDRGHADHGWLKTAHSFSFADYHDPAHMQFGPLRVLNDDRIAPGMGFGTHGHKNMEIVSYVLSGALAHKDSMGNTSSIHPGEVQRMSAGTGVLHSEYNHNASEETHFLQIWILPATPGGAPGYEQRAFDWAERRGRFRLVASPSGADGSVRLQQDVKLYSGLFDGNDEGQTLALDPQRLYYVHVAKGALSVNGLPLRAGDGLRVQAESQLSFDAGKSAEVLLFDMIDL</sequence>
<dbReference type="InterPro" id="IPR003829">
    <property type="entry name" value="Pirin_N_dom"/>
</dbReference>
<keyword evidence="2" id="KW-0408">Iron</keyword>
<name>A0A931IT87_9BURK</name>
<dbReference type="InterPro" id="IPR011051">
    <property type="entry name" value="RmlC_Cupin_sf"/>
</dbReference>
<feature type="binding site" evidence="2">
    <location>
        <position position="59"/>
    </location>
    <ligand>
        <name>Fe cation</name>
        <dbReference type="ChEBI" id="CHEBI:24875"/>
    </ligand>
</feature>
<reference evidence="6" key="1">
    <citation type="submission" date="2020-12" db="EMBL/GenBank/DDBJ databases">
        <title>The genome sequence of Inhella sp. 4Y17.</title>
        <authorList>
            <person name="Liu Y."/>
        </authorList>
    </citation>
    <scope>NUCLEOTIDE SEQUENCE</scope>
    <source>
        <strain evidence="6">4Y10</strain>
    </source>
</reference>
<dbReference type="Pfam" id="PF02678">
    <property type="entry name" value="Pirin"/>
    <property type="match status" value="1"/>
</dbReference>
<evidence type="ECO:0000256" key="2">
    <source>
        <dbReference type="PIRSR" id="PIRSR006232-1"/>
    </source>
</evidence>
<dbReference type="PANTHER" id="PTHR43212">
    <property type="entry name" value="QUERCETIN 2,3-DIOXYGENASE"/>
    <property type="match status" value="1"/>
</dbReference>
<organism evidence="6 7">
    <name type="scientific">Inhella gelatinilytica</name>
    <dbReference type="NCBI Taxonomy" id="2795030"/>
    <lineage>
        <taxon>Bacteria</taxon>
        <taxon>Pseudomonadati</taxon>
        <taxon>Pseudomonadota</taxon>
        <taxon>Betaproteobacteria</taxon>
        <taxon>Burkholderiales</taxon>
        <taxon>Sphaerotilaceae</taxon>
        <taxon>Inhella</taxon>
    </lineage>
</organism>
<keyword evidence="7" id="KW-1185">Reference proteome</keyword>
<dbReference type="PANTHER" id="PTHR43212:SF3">
    <property type="entry name" value="QUERCETIN 2,3-DIOXYGENASE"/>
    <property type="match status" value="1"/>
</dbReference>
<comment type="caution">
    <text evidence="6">The sequence shown here is derived from an EMBL/GenBank/DDBJ whole genome shotgun (WGS) entry which is preliminary data.</text>
</comment>
<dbReference type="AlphaFoldDB" id="A0A931IT87"/>
<dbReference type="InterPro" id="IPR014710">
    <property type="entry name" value="RmlC-like_jellyroll"/>
</dbReference>
<dbReference type="RefSeq" id="WP_198099943.1">
    <property type="nucleotide sequence ID" value="NZ_JAEDAL010000002.1"/>
</dbReference>
<evidence type="ECO:0000259" key="4">
    <source>
        <dbReference type="Pfam" id="PF02678"/>
    </source>
</evidence>
<protein>
    <submittedName>
        <fullName evidence="6">Pirin family protein</fullName>
    </submittedName>
</protein>
<evidence type="ECO:0000256" key="3">
    <source>
        <dbReference type="RuleBase" id="RU003457"/>
    </source>
</evidence>
<dbReference type="Pfam" id="PF17954">
    <property type="entry name" value="Pirin_C_2"/>
    <property type="match status" value="1"/>
</dbReference>
<dbReference type="EMBL" id="JAEDAL010000002">
    <property type="protein sequence ID" value="MBH9552322.1"/>
    <property type="molecule type" value="Genomic_DNA"/>
</dbReference>
<feature type="binding site" evidence="2">
    <location>
        <position position="101"/>
    </location>
    <ligand>
        <name>Fe cation</name>
        <dbReference type="ChEBI" id="CHEBI:24875"/>
    </ligand>
</feature>
<dbReference type="Gene3D" id="2.60.120.10">
    <property type="entry name" value="Jelly Rolls"/>
    <property type="match status" value="2"/>
</dbReference>
<gene>
    <name evidence="6" type="ORF">I7X43_05590</name>
</gene>
<feature type="domain" description="Quercetin 2,3-dioxygenase C-terminal cupin" evidence="5">
    <location>
        <begin position="146"/>
        <end position="232"/>
    </location>
</feature>
<feature type="binding site" evidence="2">
    <location>
        <position position="57"/>
    </location>
    <ligand>
        <name>Fe cation</name>
        <dbReference type="ChEBI" id="CHEBI:24875"/>
    </ligand>
</feature>
<dbReference type="SUPFAM" id="SSF51182">
    <property type="entry name" value="RmlC-like cupins"/>
    <property type="match status" value="1"/>
</dbReference>
<keyword evidence="2" id="KW-0479">Metal-binding</keyword>
<dbReference type="InterPro" id="IPR041602">
    <property type="entry name" value="Quercetinase_C"/>
</dbReference>
<evidence type="ECO:0000313" key="7">
    <source>
        <dbReference type="Proteomes" id="UP000620139"/>
    </source>
</evidence>
<proteinExistence type="inferred from homology"/>
<dbReference type="GO" id="GO:0046872">
    <property type="term" value="F:metal ion binding"/>
    <property type="evidence" value="ECO:0007669"/>
    <property type="project" value="UniProtKB-KW"/>
</dbReference>
<evidence type="ECO:0000259" key="5">
    <source>
        <dbReference type="Pfam" id="PF17954"/>
    </source>
</evidence>
<evidence type="ECO:0000313" key="6">
    <source>
        <dbReference type="EMBL" id="MBH9552322.1"/>
    </source>
</evidence>
<feature type="domain" description="Pirin N-terminal" evidence="4">
    <location>
        <begin position="10"/>
        <end position="119"/>
    </location>
</feature>
<feature type="binding site" evidence="2">
    <location>
        <position position="103"/>
    </location>
    <ligand>
        <name>Fe cation</name>
        <dbReference type="ChEBI" id="CHEBI:24875"/>
    </ligand>
</feature>
<dbReference type="PIRSF" id="PIRSF006232">
    <property type="entry name" value="Pirin"/>
    <property type="match status" value="1"/>
</dbReference>
<dbReference type="Proteomes" id="UP000620139">
    <property type="component" value="Unassembled WGS sequence"/>
</dbReference>
<comment type="cofactor">
    <cofactor evidence="2">
        <name>Fe cation</name>
        <dbReference type="ChEBI" id="CHEBI:24875"/>
    </cofactor>
    <text evidence="2">Binds 1 Fe cation per subunit.</text>
</comment>
<accession>A0A931IT87</accession>
<comment type="similarity">
    <text evidence="1 3">Belongs to the pirin family.</text>
</comment>